<dbReference type="OrthoDB" id="10435582at2759"/>
<sequence>MLNGYRGDLFFLYPKPGDGNSIWRPSWNQVMTDKLPSTDRDRCYEDVEWDEEKGAYRCSQPVRCIERGYIRELAVEGPQERPRSGELEVKDADMTPHVFKIAASHRYPIPDGSYTLLGPKRFQMCWVVGRRLPDDRFEKVSVVTGERQRLKRFGGARELVQYLA</sequence>
<proteinExistence type="predicted"/>
<accession>A0A2H3DSC1</accession>
<keyword evidence="2" id="KW-1185">Reference proteome</keyword>
<dbReference type="Proteomes" id="UP000217790">
    <property type="component" value="Unassembled WGS sequence"/>
</dbReference>
<organism evidence="1 2">
    <name type="scientific">Armillaria gallica</name>
    <name type="common">Bulbous honey fungus</name>
    <name type="synonym">Armillaria bulbosa</name>
    <dbReference type="NCBI Taxonomy" id="47427"/>
    <lineage>
        <taxon>Eukaryota</taxon>
        <taxon>Fungi</taxon>
        <taxon>Dikarya</taxon>
        <taxon>Basidiomycota</taxon>
        <taxon>Agaricomycotina</taxon>
        <taxon>Agaricomycetes</taxon>
        <taxon>Agaricomycetidae</taxon>
        <taxon>Agaricales</taxon>
        <taxon>Marasmiineae</taxon>
        <taxon>Physalacriaceae</taxon>
        <taxon>Armillaria</taxon>
    </lineage>
</organism>
<evidence type="ECO:0000313" key="2">
    <source>
        <dbReference type="Proteomes" id="UP000217790"/>
    </source>
</evidence>
<protein>
    <submittedName>
        <fullName evidence="1">Uncharacterized protein</fullName>
    </submittedName>
</protein>
<dbReference type="InParanoid" id="A0A2H3DSC1"/>
<reference evidence="2" key="1">
    <citation type="journal article" date="2017" name="Nat. Ecol. Evol.">
        <title>Genome expansion and lineage-specific genetic innovations in the forest pathogenic fungi Armillaria.</title>
        <authorList>
            <person name="Sipos G."/>
            <person name="Prasanna A.N."/>
            <person name="Walter M.C."/>
            <person name="O'Connor E."/>
            <person name="Balint B."/>
            <person name="Krizsan K."/>
            <person name="Kiss B."/>
            <person name="Hess J."/>
            <person name="Varga T."/>
            <person name="Slot J."/>
            <person name="Riley R."/>
            <person name="Boka B."/>
            <person name="Rigling D."/>
            <person name="Barry K."/>
            <person name="Lee J."/>
            <person name="Mihaltcheva S."/>
            <person name="LaButti K."/>
            <person name="Lipzen A."/>
            <person name="Waldron R."/>
            <person name="Moloney N.M."/>
            <person name="Sperisen C."/>
            <person name="Kredics L."/>
            <person name="Vagvoelgyi C."/>
            <person name="Patrignani A."/>
            <person name="Fitzpatrick D."/>
            <person name="Nagy I."/>
            <person name="Doyle S."/>
            <person name="Anderson J.B."/>
            <person name="Grigoriev I.V."/>
            <person name="Gueldener U."/>
            <person name="Muensterkoetter M."/>
            <person name="Nagy L.G."/>
        </authorList>
    </citation>
    <scope>NUCLEOTIDE SEQUENCE [LARGE SCALE GENOMIC DNA]</scope>
    <source>
        <strain evidence="2">Ar21-2</strain>
    </source>
</reference>
<evidence type="ECO:0000313" key="1">
    <source>
        <dbReference type="EMBL" id="PBK96990.1"/>
    </source>
</evidence>
<dbReference type="EMBL" id="KZ293650">
    <property type="protein sequence ID" value="PBK96990.1"/>
    <property type="molecule type" value="Genomic_DNA"/>
</dbReference>
<gene>
    <name evidence="1" type="ORF">ARMGADRAFT_722642</name>
</gene>
<name>A0A2H3DSC1_ARMGA</name>
<dbReference type="AlphaFoldDB" id="A0A2H3DSC1"/>